<dbReference type="RefSeq" id="WP_294894548.1">
    <property type="nucleotide sequence ID" value="NZ_DLUI01000145.1"/>
</dbReference>
<evidence type="ECO:0000313" key="1">
    <source>
        <dbReference type="EMBL" id="DAB37635.1"/>
    </source>
</evidence>
<sequence>MEYHVVVEKLCKCAIRKNMPQIKTFDDKENAYRIARAWAQELNESFCGQHSFGVVEVDDNFVITVGEGSY</sequence>
<comment type="caution">
    <text evidence="1">The sequence shown here is derived from an EMBL/GenBank/DDBJ whole genome shotgun (WGS) entry which is preliminary data.</text>
</comment>
<dbReference type="EMBL" id="DLUI01000145">
    <property type="protein sequence ID" value="DAB37635.1"/>
    <property type="molecule type" value="Genomic_DNA"/>
</dbReference>
<gene>
    <name evidence="1" type="ORF">CFH83_10175</name>
</gene>
<proteinExistence type="predicted"/>
<organism evidence="1 2">
    <name type="scientific">Sulfuricurvum kujiense</name>
    <dbReference type="NCBI Taxonomy" id="148813"/>
    <lineage>
        <taxon>Bacteria</taxon>
        <taxon>Pseudomonadati</taxon>
        <taxon>Campylobacterota</taxon>
        <taxon>Epsilonproteobacteria</taxon>
        <taxon>Campylobacterales</taxon>
        <taxon>Sulfurimonadaceae</taxon>
        <taxon>Sulfuricurvum</taxon>
    </lineage>
</organism>
<dbReference type="Proteomes" id="UP000228859">
    <property type="component" value="Unassembled WGS sequence"/>
</dbReference>
<protein>
    <submittedName>
        <fullName evidence="1">Uncharacterized protein</fullName>
    </submittedName>
</protein>
<accession>A0A2D3WCK5</accession>
<reference evidence="1 2" key="1">
    <citation type="journal article" date="2017" name="Front. Microbiol.">
        <title>Comparative Genomic Analysis of the Class Epsilonproteobacteria and Proposed Reclassification to Epsilonbacteraeota (phyl. nov.).</title>
        <authorList>
            <person name="Waite D.W."/>
            <person name="Vanwonterghem I."/>
            <person name="Rinke C."/>
            <person name="Parks D.H."/>
            <person name="Zhang Y."/>
            <person name="Takai K."/>
            <person name="Sievert S.M."/>
            <person name="Simon J."/>
            <person name="Campbell B.J."/>
            <person name="Hanson T.E."/>
            <person name="Woyke T."/>
            <person name="Klotz M.G."/>
            <person name="Hugenholtz P."/>
        </authorList>
    </citation>
    <scope>NUCLEOTIDE SEQUENCE [LARGE SCALE GENOMIC DNA]</scope>
    <source>
        <strain evidence="1">UBA12443</strain>
    </source>
</reference>
<dbReference type="AlphaFoldDB" id="A0A2D3WCK5"/>
<name>A0A2D3WCK5_9BACT</name>
<evidence type="ECO:0000313" key="2">
    <source>
        <dbReference type="Proteomes" id="UP000228859"/>
    </source>
</evidence>